<evidence type="ECO:0000256" key="4">
    <source>
        <dbReference type="SAM" id="MobiDB-lite"/>
    </source>
</evidence>
<evidence type="ECO:0000256" key="3">
    <source>
        <dbReference type="ARBA" id="ARBA00023136"/>
    </source>
</evidence>
<sequence length="1010" mass="111448">MLRNFIRVMPPLAARHWMIGCLASGLSILLPSNDLDVKQARGQEPAVQAVPQAAGQPSPAAIKAAQAAAAAKSQAGGPPAGADGDKPGKPGPGDKPAKEGEKEPAGSKTIQRPNEPTEPPDPKELTVRPDADEKIAFSFRNQPWLAILEWFAEISDMPLDWRELPGDHVNISSFGRYSLDEVRDLLNRHLLARGYVMLRREDGLMVLKTAEINAALVPRVDKSELSKLPPHDFVRTSLDVGWLSAEKLAEELKPMVSANGKLTALTTTNRIEAMDAAVNLQQIAELLAREQSDESRQDLAPEFMLRHVSASDVKEMLEQFLGLEKKEAPMTPQQMQMMQQMQQRQGGKPPPAKEKEPAISIVANERRNSIILQAPVDRVAIAAEFIKRVDVPTDAMVSLADVESRVEAFRLTSLDPEKLLEIVRGMNILEPMTHIQVDSDNKALIVSGSLADRYIVRSLIERLDGSGRQFYVLPIRYRDPRAVAESIGFLIGNDDKKESNNNRNRYSYFGMQQEKKEEPDKFRVAADVRFKQVLLWANEYEMEDVSNLLVKLGELPPPGGNQQTVRVMDAAAVPETYEYLKRLQTQFERLAPNRVELPSEDDFPAPKKVEISEESETDADIETPRTDAQPKKETPRVDPLEASTNQLTQSLAQFRAPPATPLNEPPIDQPPPTAEQVQSGKDFDRLFGERADAPTAPKDTPPIQIQVDAEGRILLTSPDTEALDKLESLMMRAPPPKRPYHVFHVKHASAYWMETNLKLYFEDAEEDDGNNDPFTRWYFDLPEDDDETPAGLGADQPLKFLADIDTSTIVVTGASPEQLRTIEELIELWDVPEPLDQQKARYTKLVTVHYSRAEKIAETVKDAYRDLLSSNDKAFGQGKPKGQQGGAENVEKSRNGPGAGLVDQGGKEGGGSDFTFKGKLSVGVDEVGNTLLVSAEGEPLLDLIVDMIRQLDDAAKTQGNVQVHRTSGTIRIDALESALGAFTEAGAAPPNRRSPQIKEATSGNGETTNP</sequence>
<feature type="compositionally biased region" description="Basic and acidic residues" evidence="4">
    <location>
        <begin position="622"/>
        <end position="639"/>
    </location>
</feature>
<keyword evidence="2" id="KW-0732">Signal</keyword>
<dbReference type="PANTHER" id="PTHR30332:SF24">
    <property type="entry name" value="SECRETIN GSPD-RELATED"/>
    <property type="match status" value="1"/>
</dbReference>
<dbReference type="InterPro" id="IPR005644">
    <property type="entry name" value="NolW-like"/>
</dbReference>
<gene>
    <name evidence="6" type="ORF">FF011L_08910</name>
</gene>
<dbReference type="Pfam" id="PF03958">
    <property type="entry name" value="Secretin_N"/>
    <property type="match status" value="2"/>
</dbReference>
<protein>
    <submittedName>
        <fullName evidence="6">Bacterial type II/III secretion system short domain protein</fullName>
    </submittedName>
</protein>
<proteinExistence type="predicted"/>
<feature type="region of interest" description="Disordered" evidence="4">
    <location>
        <begin position="985"/>
        <end position="1010"/>
    </location>
</feature>
<dbReference type="OrthoDB" id="224387at2"/>
<dbReference type="InterPro" id="IPR038591">
    <property type="entry name" value="NolW-like_sf"/>
</dbReference>
<feature type="region of interest" description="Disordered" evidence="4">
    <location>
        <begin position="656"/>
        <end position="678"/>
    </location>
</feature>
<feature type="compositionally biased region" description="Low complexity" evidence="4">
    <location>
        <begin position="66"/>
        <end position="82"/>
    </location>
</feature>
<evidence type="ECO:0000313" key="7">
    <source>
        <dbReference type="Proteomes" id="UP000320672"/>
    </source>
</evidence>
<feature type="compositionally biased region" description="Polar residues" evidence="4">
    <location>
        <begin position="999"/>
        <end position="1010"/>
    </location>
</feature>
<dbReference type="KEGG" id="rml:FF011L_08910"/>
<feature type="compositionally biased region" description="Acidic residues" evidence="4">
    <location>
        <begin position="612"/>
        <end position="621"/>
    </location>
</feature>
<feature type="region of interest" description="Disordered" evidence="4">
    <location>
        <begin position="66"/>
        <end position="128"/>
    </location>
</feature>
<accession>A0A517MB96</accession>
<evidence type="ECO:0000256" key="2">
    <source>
        <dbReference type="ARBA" id="ARBA00022729"/>
    </source>
</evidence>
<evidence type="ECO:0000313" key="6">
    <source>
        <dbReference type="EMBL" id="QDS92155.1"/>
    </source>
</evidence>
<feature type="compositionally biased region" description="Pro residues" evidence="4">
    <location>
        <begin position="658"/>
        <end position="673"/>
    </location>
</feature>
<organism evidence="6 7">
    <name type="scientific">Roseimaritima multifibrata</name>
    <dbReference type="NCBI Taxonomy" id="1930274"/>
    <lineage>
        <taxon>Bacteria</taxon>
        <taxon>Pseudomonadati</taxon>
        <taxon>Planctomycetota</taxon>
        <taxon>Planctomycetia</taxon>
        <taxon>Pirellulales</taxon>
        <taxon>Pirellulaceae</taxon>
        <taxon>Roseimaritima</taxon>
    </lineage>
</organism>
<dbReference type="AlphaFoldDB" id="A0A517MB96"/>
<dbReference type="PANTHER" id="PTHR30332">
    <property type="entry name" value="PROBABLE GENERAL SECRETION PATHWAY PROTEIN D"/>
    <property type="match status" value="1"/>
</dbReference>
<feature type="region of interest" description="Disordered" evidence="4">
    <location>
        <begin position="871"/>
        <end position="910"/>
    </location>
</feature>
<dbReference type="Gene3D" id="3.30.1370.120">
    <property type="match status" value="4"/>
</dbReference>
<dbReference type="InterPro" id="IPR050810">
    <property type="entry name" value="Bact_Secretion_Sys_Channel"/>
</dbReference>
<feature type="region of interest" description="Disordered" evidence="4">
    <location>
        <begin position="593"/>
        <end position="642"/>
    </location>
</feature>
<name>A0A517MB96_9BACT</name>
<reference evidence="6 7" key="1">
    <citation type="submission" date="2019-02" db="EMBL/GenBank/DDBJ databases">
        <title>Deep-cultivation of Planctomycetes and their phenomic and genomic characterization uncovers novel biology.</title>
        <authorList>
            <person name="Wiegand S."/>
            <person name="Jogler M."/>
            <person name="Boedeker C."/>
            <person name="Pinto D."/>
            <person name="Vollmers J."/>
            <person name="Rivas-Marin E."/>
            <person name="Kohn T."/>
            <person name="Peeters S.H."/>
            <person name="Heuer A."/>
            <person name="Rast P."/>
            <person name="Oberbeckmann S."/>
            <person name="Bunk B."/>
            <person name="Jeske O."/>
            <person name="Meyerdierks A."/>
            <person name="Storesund J.E."/>
            <person name="Kallscheuer N."/>
            <person name="Luecker S."/>
            <person name="Lage O.M."/>
            <person name="Pohl T."/>
            <person name="Merkel B.J."/>
            <person name="Hornburger P."/>
            <person name="Mueller R.-W."/>
            <person name="Bruemmer F."/>
            <person name="Labrenz M."/>
            <person name="Spormann A.M."/>
            <person name="Op den Camp H."/>
            <person name="Overmann J."/>
            <person name="Amann R."/>
            <person name="Jetten M.S.M."/>
            <person name="Mascher T."/>
            <person name="Medema M.H."/>
            <person name="Devos D.P."/>
            <person name="Kaster A.-K."/>
            <person name="Ovreas L."/>
            <person name="Rohde M."/>
            <person name="Galperin M.Y."/>
            <person name="Jogler C."/>
        </authorList>
    </citation>
    <scope>NUCLEOTIDE SEQUENCE [LARGE SCALE GENOMIC DNA]</scope>
    <source>
        <strain evidence="6 7">FF011L</strain>
    </source>
</reference>
<keyword evidence="3" id="KW-0472">Membrane</keyword>
<feature type="domain" description="NolW-like" evidence="5">
    <location>
        <begin position="303"/>
        <end position="393"/>
    </location>
</feature>
<dbReference type="Proteomes" id="UP000320672">
    <property type="component" value="Chromosome"/>
</dbReference>
<dbReference type="EMBL" id="CP036262">
    <property type="protein sequence ID" value="QDS92155.1"/>
    <property type="molecule type" value="Genomic_DNA"/>
</dbReference>
<evidence type="ECO:0000256" key="1">
    <source>
        <dbReference type="ARBA" id="ARBA00004370"/>
    </source>
</evidence>
<keyword evidence="7" id="KW-1185">Reference proteome</keyword>
<evidence type="ECO:0000259" key="5">
    <source>
        <dbReference type="Pfam" id="PF03958"/>
    </source>
</evidence>
<comment type="subcellular location">
    <subcellularLocation>
        <location evidence="1">Membrane</location>
    </subcellularLocation>
</comment>
<feature type="compositionally biased region" description="Basic and acidic residues" evidence="4">
    <location>
        <begin position="95"/>
        <end position="105"/>
    </location>
</feature>
<dbReference type="GO" id="GO:0015627">
    <property type="term" value="C:type II protein secretion system complex"/>
    <property type="evidence" value="ECO:0007669"/>
    <property type="project" value="TreeGrafter"/>
</dbReference>
<feature type="domain" description="NolW-like" evidence="5">
    <location>
        <begin position="406"/>
        <end position="469"/>
    </location>
</feature>
<dbReference type="GO" id="GO:0009306">
    <property type="term" value="P:protein secretion"/>
    <property type="evidence" value="ECO:0007669"/>
    <property type="project" value="TreeGrafter"/>
</dbReference>
<dbReference type="GO" id="GO:0016020">
    <property type="term" value="C:membrane"/>
    <property type="evidence" value="ECO:0007669"/>
    <property type="project" value="UniProtKB-SubCell"/>
</dbReference>